<dbReference type="RefSeq" id="WP_067152926.1">
    <property type="nucleotide sequence ID" value="NZ_CP014864.1"/>
</dbReference>
<dbReference type="Proteomes" id="UP001209730">
    <property type="component" value="Unassembled WGS sequence"/>
</dbReference>
<reference evidence="1" key="2">
    <citation type="submission" date="2016-03" db="EMBL/GenBank/DDBJ databases">
        <authorList>
            <person name="Ploux O."/>
        </authorList>
    </citation>
    <scope>NUCLEOTIDE SEQUENCE [LARGE SCALE GENOMIC DNA]</scope>
    <source>
        <strain evidence="1">DAU221</strain>
    </source>
</reference>
<sequence>MVTAGSLKKIQFCAGLALLLGVMPVGAGELQLPLQEVRQQLTELSDEIFSRKLKERRERLRHTRDCQAYTAEKRESCAPGLLPRARLTVI</sequence>
<dbReference type="STRING" id="252514.A3224_07105"/>
<accession>A0A143HKY4</accession>
<evidence type="ECO:0000313" key="2">
    <source>
        <dbReference type="EMBL" id="MCX2801801.1"/>
    </source>
</evidence>
<dbReference type="EMBL" id="JAPHQB010000011">
    <property type="protein sequence ID" value="MCX2801801.1"/>
    <property type="molecule type" value="Genomic_DNA"/>
</dbReference>
<evidence type="ECO:0000313" key="1">
    <source>
        <dbReference type="EMBL" id="AMX02379.1"/>
    </source>
</evidence>
<gene>
    <name evidence="1" type="ORF">A3224_07105</name>
    <name evidence="2" type="ORF">OQJ68_08385</name>
</gene>
<dbReference type="AlphaFoldDB" id="A0A143HKY4"/>
<dbReference type="GeneID" id="76607815"/>
<proteinExistence type="predicted"/>
<keyword evidence="3" id="KW-1185">Reference proteome</keyword>
<name>A0A143HKY4_MICTH</name>
<organism evidence="1 3">
    <name type="scientific">Microbulbifer thermotolerans</name>
    <dbReference type="NCBI Taxonomy" id="252514"/>
    <lineage>
        <taxon>Bacteria</taxon>
        <taxon>Pseudomonadati</taxon>
        <taxon>Pseudomonadota</taxon>
        <taxon>Gammaproteobacteria</taxon>
        <taxon>Cellvibrionales</taxon>
        <taxon>Microbulbiferaceae</taxon>
        <taxon>Microbulbifer</taxon>
    </lineage>
</organism>
<reference evidence="3" key="1">
    <citation type="submission" date="2016-03" db="EMBL/GenBank/DDBJ databases">
        <authorList>
            <person name="Lee Y.-S."/>
            <person name="Choi Y.-L."/>
        </authorList>
    </citation>
    <scope>NUCLEOTIDE SEQUENCE [LARGE SCALE GENOMIC DNA]</scope>
    <source>
        <strain evidence="3">DAU221</strain>
    </source>
</reference>
<evidence type="ECO:0000313" key="3">
    <source>
        <dbReference type="Proteomes" id="UP000076077"/>
    </source>
</evidence>
<reference evidence="2" key="3">
    <citation type="submission" date="2022-11" db="EMBL/GenBank/DDBJ databases">
        <title>Chitin-degrading and fungicidal potential of chitinolytic bacterial strains from marine environment of the Pacific Ocean regions.</title>
        <authorList>
            <person name="Pentekhina I."/>
            <person name="Nedashkovskaya O."/>
            <person name="Seitkalieva A."/>
            <person name="Podvolotskaya A."/>
            <person name="Tekutyeva L."/>
            <person name="Balabanova L."/>
        </authorList>
    </citation>
    <scope>NUCLEOTIDE SEQUENCE</scope>
    <source>
        <strain evidence="2">KMM 6838</strain>
    </source>
</reference>
<dbReference type="Proteomes" id="UP000076077">
    <property type="component" value="Chromosome"/>
</dbReference>
<protein>
    <submittedName>
        <fullName evidence="1">Uncharacterized protein</fullName>
    </submittedName>
</protein>
<dbReference type="OrthoDB" id="5737388at2"/>
<dbReference type="EMBL" id="CP014864">
    <property type="protein sequence ID" value="AMX02379.1"/>
    <property type="molecule type" value="Genomic_DNA"/>
</dbReference>
<dbReference type="KEGG" id="mthd:A3224_07105"/>